<keyword evidence="4 5" id="KW-0663">Pyridoxal phosphate</keyword>
<dbReference type="Gene3D" id="3.90.1150.10">
    <property type="entry name" value="Aspartate Aminotransferase, domain 1"/>
    <property type="match status" value="1"/>
</dbReference>
<evidence type="ECO:0000256" key="3">
    <source>
        <dbReference type="ARBA" id="ARBA00022679"/>
    </source>
</evidence>
<name>A0A329KH60_9MYCO</name>
<evidence type="ECO:0000256" key="5">
    <source>
        <dbReference type="RuleBase" id="RU003693"/>
    </source>
</evidence>
<dbReference type="InterPro" id="IPR015421">
    <property type="entry name" value="PyrdxlP-dep_Trfase_major"/>
</dbReference>
<evidence type="ECO:0000256" key="1">
    <source>
        <dbReference type="ARBA" id="ARBA00001933"/>
    </source>
</evidence>
<dbReference type="EMBL" id="QMEU01000054">
    <property type="protein sequence ID" value="RAU93181.1"/>
    <property type="molecule type" value="Genomic_DNA"/>
</dbReference>
<evidence type="ECO:0000256" key="4">
    <source>
        <dbReference type="ARBA" id="ARBA00022898"/>
    </source>
</evidence>
<comment type="similarity">
    <text evidence="5">Belongs to the class-II pyridoxal-phosphate-dependent aminotransferase family.</text>
</comment>
<dbReference type="Pfam" id="PF00155">
    <property type="entry name" value="Aminotran_1_2"/>
    <property type="match status" value="1"/>
</dbReference>
<dbReference type="CDD" id="cd00609">
    <property type="entry name" value="AAT_like"/>
    <property type="match status" value="1"/>
</dbReference>
<dbReference type="InterPro" id="IPR015424">
    <property type="entry name" value="PyrdxlP-dep_Trfase"/>
</dbReference>
<proteinExistence type="inferred from homology"/>
<dbReference type="PANTHER" id="PTHR43643:SF3">
    <property type="entry name" value="HISTIDINOL-PHOSPHATE AMINOTRANSFERASE"/>
    <property type="match status" value="1"/>
</dbReference>
<dbReference type="Gene3D" id="3.40.640.10">
    <property type="entry name" value="Type I PLP-dependent aspartate aminotransferase-like (Major domain)"/>
    <property type="match status" value="1"/>
</dbReference>
<feature type="domain" description="Aminotransferase class I/classII large" evidence="6">
    <location>
        <begin position="23"/>
        <end position="302"/>
    </location>
</feature>
<dbReference type="InterPro" id="IPR001917">
    <property type="entry name" value="Aminotrans_II_pyridoxalP_BS"/>
</dbReference>
<accession>A0A329KH60</accession>
<sequence>MHAVPGLMDAEICHALPNAVDPFALSLNENPFPPLPAVRSALIRSVRAANRYPEFLPERLRDMIAAHIGVPADRVVLGAGATGVVLQALRALTSPGDTMAMASPTFDGYPIVAQMARLNPSLVPLDERGHNDFDALADAAARARVVVVCRPHNPTGTIEPTAAVFRFLRRVARDTVVLLDEAYIEFTAAEHRFDVAALVARFPNVVVVRTFSKAYGLAGLRIGYGVASAELARTLWSQQLPFGIAITGLLAVAASYHAEDELLRRIRLITAERRHLRNGLSAMGIHTTDAHANFMYLPSGDGRYRPWREVFGDSGPRVRYYADGGARITVGSRASTTAVLSALGKATPGRQVR</sequence>
<evidence type="ECO:0000256" key="2">
    <source>
        <dbReference type="ARBA" id="ARBA00022576"/>
    </source>
</evidence>
<organism evidence="7 8">
    <name type="scientific">Mycobacterium colombiense</name>
    <dbReference type="NCBI Taxonomy" id="339268"/>
    <lineage>
        <taxon>Bacteria</taxon>
        <taxon>Bacillati</taxon>
        <taxon>Actinomycetota</taxon>
        <taxon>Actinomycetes</taxon>
        <taxon>Mycobacteriales</taxon>
        <taxon>Mycobacteriaceae</taxon>
        <taxon>Mycobacterium</taxon>
        <taxon>Mycobacterium avium complex (MAC)</taxon>
    </lineage>
</organism>
<dbReference type="InterPro" id="IPR015422">
    <property type="entry name" value="PyrdxlP-dep_Trfase_small"/>
</dbReference>
<comment type="cofactor">
    <cofactor evidence="1 5">
        <name>pyridoxal 5'-phosphate</name>
        <dbReference type="ChEBI" id="CHEBI:597326"/>
    </cofactor>
</comment>
<keyword evidence="2 7" id="KW-0032">Aminotransferase</keyword>
<dbReference type="GO" id="GO:0030170">
    <property type="term" value="F:pyridoxal phosphate binding"/>
    <property type="evidence" value="ECO:0007669"/>
    <property type="project" value="InterPro"/>
</dbReference>
<evidence type="ECO:0000259" key="6">
    <source>
        <dbReference type="Pfam" id="PF00155"/>
    </source>
</evidence>
<dbReference type="SUPFAM" id="SSF53383">
    <property type="entry name" value="PLP-dependent transferases"/>
    <property type="match status" value="1"/>
</dbReference>
<evidence type="ECO:0000313" key="8">
    <source>
        <dbReference type="Proteomes" id="UP000250347"/>
    </source>
</evidence>
<dbReference type="RefSeq" id="WP_112709461.1">
    <property type="nucleotide sequence ID" value="NZ_QMEU01000054.1"/>
</dbReference>
<comment type="caution">
    <text evidence="7">The sequence shown here is derived from an EMBL/GenBank/DDBJ whole genome shotgun (WGS) entry which is preliminary data.</text>
</comment>
<reference evidence="7 8" key="1">
    <citation type="submission" date="2018-06" db="EMBL/GenBank/DDBJ databases">
        <title>NTM in soil in Japan.</title>
        <authorList>
            <person name="Ohya K."/>
        </authorList>
    </citation>
    <scope>NUCLEOTIDE SEQUENCE [LARGE SCALE GENOMIC DNA]</scope>
    <source>
        <strain evidence="7 8">GF76</strain>
    </source>
</reference>
<evidence type="ECO:0000313" key="7">
    <source>
        <dbReference type="EMBL" id="RAU93181.1"/>
    </source>
</evidence>
<dbReference type="PANTHER" id="PTHR43643">
    <property type="entry name" value="HISTIDINOL-PHOSPHATE AMINOTRANSFERASE 2"/>
    <property type="match status" value="1"/>
</dbReference>
<dbReference type="PROSITE" id="PS00599">
    <property type="entry name" value="AA_TRANSFER_CLASS_2"/>
    <property type="match status" value="1"/>
</dbReference>
<dbReference type="Proteomes" id="UP000250347">
    <property type="component" value="Unassembled WGS sequence"/>
</dbReference>
<keyword evidence="3" id="KW-0808">Transferase</keyword>
<dbReference type="InterPro" id="IPR004839">
    <property type="entry name" value="Aminotransferase_I/II_large"/>
</dbReference>
<dbReference type="InterPro" id="IPR050106">
    <property type="entry name" value="HistidinolP_aminotransfase"/>
</dbReference>
<gene>
    <name evidence="7" type="ORF">DQP58_17030</name>
</gene>
<protein>
    <submittedName>
        <fullName evidence="7">Aminotransferase</fullName>
    </submittedName>
</protein>
<dbReference type="AlphaFoldDB" id="A0A329KH60"/>
<dbReference type="GO" id="GO:0008483">
    <property type="term" value="F:transaminase activity"/>
    <property type="evidence" value="ECO:0007669"/>
    <property type="project" value="UniProtKB-KW"/>
</dbReference>